<dbReference type="InParanoid" id="G7E4I7"/>
<dbReference type="OMA" id="IWNTQIS"/>
<keyword evidence="5" id="KW-1185">Reference proteome</keyword>
<feature type="compositionally biased region" description="Low complexity" evidence="1">
    <location>
        <begin position="165"/>
        <end position="183"/>
    </location>
</feature>
<dbReference type="FunCoup" id="G7E4I7">
    <property type="interactions" value="28"/>
</dbReference>
<feature type="region of interest" description="Disordered" evidence="1">
    <location>
        <begin position="1145"/>
        <end position="1196"/>
    </location>
</feature>
<feature type="region of interest" description="Disordered" evidence="1">
    <location>
        <begin position="1439"/>
        <end position="1478"/>
    </location>
</feature>
<feature type="compositionally biased region" description="Low complexity" evidence="1">
    <location>
        <begin position="1180"/>
        <end position="1191"/>
    </location>
</feature>
<dbReference type="eggNOG" id="KOG0929">
    <property type="taxonomic scope" value="Eukaryota"/>
</dbReference>
<feature type="region of interest" description="Disordered" evidence="1">
    <location>
        <begin position="1"/>
        <end position="294"/>
    </location>
</feature>
<feature type="compositionally biased region" description="Polar residues" evidence="1">
    <location>
        <begin position="13"/>
        <end position="23"/>
    </location>
</feature>
<reference evidence="4 5" key="2">
    <citation type="journal article" date="2012" name="Open Biol.">
        <title>Characteristics of nucleosomes and linker DNA regions on the genome of the basidiomycete Mixia osmundae revealed by mono- and dinucleosome mapping.</title>
        <authorList>
            <person name="Nishida H."/>
            <person name="Kondo S."/>
            <person name="Matsumoto T."/>
            <person name="Suzuki Y."/>
            <person name="Yoshikawa H."/>
            <person name="Taylor T.D."/>
            <person name="Sugiyama J."/>
        </authorList>
    </citation>
    <scope>NUCLEOTIDE SEQUENCE [LARGE SCALE GENOMIC DNA]</scope>
    <source>
        <strain evidence="5">CBS 9802 / IAM 14324 / JCM 22182 / KY 12970</strain>
    </source>
</reference>
<evidence type="ECO:0000313" key="4">
    <source>
        <dbReference type="EMBL" id="GAA97747.1"/>
    </source>
</evidence>
<feature type="region of interest" description="Disordered" evidence="1">
    <location>
        <begin position="1604"/>
        <end position="1624"/>
    </location>
</feature>
<dbReference type="Pfam" id="PF01369">
    <property type="entry name" value="Sec7"/>
    <property type="match status" value="1"/>
</dbReference>
<feature type="region of interest" description="Disordered" evidence="1">
    <location>
        <begin position="637"/>
        <end position="826"/>
    </location>
</feature>
<dbReference type="RefSeq" id="XP_014564798.1">
    <property type="nucleotide sequence ID" value="XM_014709312.1"/>
</dbReference>
<feature type="domain" description="PH" evidence="2">
    <location>
        <begin position="1292"/>
        <end position="1417"/>
    </location>
</feature>
<dbReference type="OrthoDB" id="2157641at2759"/>
<sequence>MDPTSEYIDYRLSASQRRASQAGRTPPRTPTTATPSPRLSRSGKSADTSPGSSTRTEPARQSSRSPENLKRPPQPTRDLSSSSSSSSPSVNYASAAEQSDTQSSPVSAETRNKPRLSGNGVRSEANTSTSSMTTSPSQATVRAAERRMSSASRSQPSVSDHNGVSSTPSPSQSRQRQRASLTSDPMSLFRARSPSTTERDQSRESSIASRHVRPPMPAQKTSSDNVARTVQRRTSVETMNISLAPQTGPTPAHTSTVGSDMPRSRQVPIMTSTPMHTRQSSNAHATLPPDERLPVETTSDVDRLFGTTSAFDKVLQSDQVIHRSSHEQLSPTAGAPASLSGPAPIEDSPAASKRTMKPTSLLLAAASRKKQQRASAMNGPPPLVLGSAFVNIAPRGSRSAGGQPDFESMLASDNTIKLNERSSLEGRLTGQASVADLRSVSNPETAALKPTISRESAARSPSGQSAPASAVQRVTSNGETFVDASPFPATTDELQTPITPSGRAPTIQSLSSRSQTFSSTMRKTSGFFRKALSSFSAPTTTPGRSAGISSADMDIYAPTSSADLPPIAPPVPAMPARYKDEALPPLPALTDAPNAPPALPSSAAAGSASTPALVSLPIAAAMQRTLSSSSAASEIVGPAPAYKGSPKSSDVARLRSTSNHGKTVIPPLPQRLSSAETSPQMPSKELRRRSLGLPSESSSPAQTTIPTESLALGSAFVQQQLTSRRHRRHSSNASLTAQDLDRLPNSSTSSNRSTIISSLARGTASPTLPPRSASLTGSTSLTSSTPTKSNRRSLNSIIDGELLPPLGFEDAHETPMPTAQSTTAGSINVPKGLALNVDTSGELPPVSESSRLSALLAAASAEARQTRLSGGSATLPSPILPRELSSVPDWAEGHAPEELALKFWNNEEGFLRPQERAEWLGSLPSLNQRTLLAYIGLFDFAGLRIDAAFRLLCDRLYLKGETQQIDRILAAFSARYHEQNLSGLLHSVDLIHAVVYSILLLNTDLHVVESTTRMSRNQFVRNTMSAIYEQPEAQRTVDAMGDARKNAIDKWTASLAQTDGTMHRSSSASSALSGGQDSVLDADPADQSMSSAKSNLQPAALRRGSTDDASNRQEVEPFTKAWDVHMESLLRDLFQSIRSKPVYQNSAHADDASSMSSRPGSTLSPTPTHTTWSGVTRVPSKSSHAASISGSERNVRSNYKRTSMRGLLLAEHGKHNSSSAGSAMGSASDRDSIMSGNASMINAMGQHQMPNLGFASSLSNTIIREQQEDEADTTVKDDTEVTEEELALMGAPWAKEGLLQRKHYWEGPQKRAKDKAWEQVFMVLSRGDLRAFKFGQSMKGMQGSYGLGGGNWLSNAQAVGDVDLAHSLTSPLPVPGYSRTRPFVFALTLPNGNSYFFQAGTADLVAEWVSACNYWAARVSKLPLVGGVSSMDYGWNHANDADHPDGSSVARDRSTSIQDDRMSVRSGRSNRSRQVSSGVSNTTIHDRLALAEWKPYAAPLGKTHHDEMTQRELLKQHVVLLQEDLQQHNVLRGPMQRLYSAKSANAGRAMYNWERKSQYLLSEIVKYTTYISCIEDALRLRNVRRDEKLHAELLKNADDLDEDTSFSMASKTPKSSNSATFKDV</sequence>
<feature type="compositionally biased region" description="Low complexity" evidence="1">
    <location>
        <begin position="772"/>
        <end position="788"/>
    </location>
</feature>
<feature type="compositionally biased region" description="Polar residues" evidence="1">
    <location>
        <begin position="459"/>
        <end position="479"/>
    </location>
</feature>
<feature type="compositionally biased region" description="Low complexity" evidence="1">
    <location>
        <begin position="80"/>
        <end position="89"/>
    </location>
</feature>
<evidence type="ECO:0008006" key="6">
    <source>
        <dbReference type="Google" id="ProtNLM"/>
    </source>
</evidence>
<dbReference type="PROSITE" id="PS50003">
    <property type="entry name" value="PH_DOMAIN"/>
    <property type="match status" value="1"/>
</dbReference>
<dbReference type="InterPro" id="IPR001849">
    <property type="entry name" value="PH_domain"/>
</dbReference>
<feature type="compositionally biased region" description="Polar residues" evidence="1">
    <location>
        <begin position="1605"/>
        <end position="1624"/>
    </location>
</feature>
<feature type="compositionally biased region" description="Polar residues" evidence="1">
    <location>
        <begin position="817"/>
        <end position="826"/>
    </location>
</feature>
<dbReference type="InterPro" id="IPR011993">
    <property type="entry name" value="PH-like_dom_sf"/>
</dbReference>
<feature type="compositionally biased region" description="Polar residues" evidence="1">
    <location>
        <begin position="43"/>
        <end position="66"/>
    </location>
</feature>
<name>G7E4I7_MIXOS</name>
<feature type="compositionally biased region" description="Polar residues" evidence="1">
    <location>
        <begin position="1158"/>
        <end position="1174"/>
    </location>
</feature>
<feature type="domain" description="SEC7" evidence="3">
    <location>
        <begin position="871"/>
        <end position="1058"/>
    </location>
</feature>
<evidence type="ECO:0000313" key="5">
    <source>
        <dbReference type="Proteomes" id="UP000009131"/>
    </source>
</evidence>
<dbReference type="EMBL" id="BABT02000134">
    <property type="protein sequence ID" value="GAA97747.1"/>
    <property type="molecule type" value="Genomic_DNA"/>
</dbReference>
<dbReference type="PROSITE" id="PS50190">
    <property type="entry name" value="SEC7"/>
    <property type="match status" value="1"/>
</dbReference>
<feature type="compositionally biased region" description="Low complexity" evidence="1">
    <location>
        <begin position="508"/>
        <end position="518"/>
    </location>
</feature>
<evidence type="ECO:0000259" key="2">
    <source>
        <dbReference type="PROSITE" id="PS50003"/>
    </source>
</evidence>
<feature type="compositionally biased region" description="Low complexity" evidence="1">
    <location>
        <begin position="24"/>
        <end position="42"/>
    </location>
</feature>
<dbReference type="STRING" id="764103.G7E4I7"/>
<dbReference type="InterPro" id="IPR035999">
    <property type="entry name" value="Sec7_dom_sf"/>
</dbReference>
<gene>
    <name evidence="4" type="primary">Mo04426</name>
    <name evidence="4" type="ORF">E5Q_04426</name>
</gene>
<organism evidence="4 5">
    <name type="scientific">Mixia osmundae (strain CBS 9802 / IAM 14324 / JCM 22182 / KY 12970)</name>
    <dbReference type="NCBI Taxonomy" id="764103"/>
    <lineage>
        <taxon>Eukaryota</taxon>
        <taxon>Fungi</taxon>
        <taxon>Dikarya</taxon>
        <taxon>Basidiomycota</taxon>
        <taxon>Pucciniomycotina</taxon>
        <taxon>Mixiomycetes</taxon>
        <taxon>Mixiales</taxon>
        <taxon>Mixiaceae</taxon>
        <taxon>Mixia</taxon>
    </lineage>
</organism>
<protein>
    <recommendedName>
        <fullName evidence="6">SEC7 domain-containing protein</fullName>
    </recommendedName>
</protein>
<dbReference type="InterPro" id="IPR023394">
    <property type="entry name" value="Sec7_C_sf"/>
</dbReference>
<dbReference type="Proteomes" id="UP000009131">
    <property type="component" value="Unassembled WGS sequence"/>
</dbReference>
<reference evidence="4 5" key="1">
    <citation type="journal article" date="2011" name="J. Gen. Appl. Microbiol.">
        <title>Draft genome sequencing of the enigmatic basidiomycete Mixia osmundae.</title>
        <authorList>
            <person name="Nishida H."/>
            <person name="Nagatsuka Y."/>
            <person name="Sugiyama J."/>
        </authorList>
    </citation>
    <scope>NUCLEOTIDE SEQUENCE [LARGE SCALE GENOMIC DNA]</scope>
    <source>
        <strain evidence="5">CBS 9802 / IAM 14324 / JCM 22182 / KY 12970</strain>
    </source>
</reference>
<feature type="region of interest" description="Disordered" evidence="1">
    <location>
        <begin position="322"/>
        <end position="356"/>
    </location>
</feature>
<dbReference type="SUPFAM" id="SSF48425">
    <property type="entry name" value="Sec7 domain"/>
    <property type="match status" value="1"/>
</dbReference>
<evidence type="ECO:0000256" key="1">
    <source>
        <dbReference type="SAM" id="MobiDB-lite"/>
    </source>
</evidence>
<accession>G7E4I7</accession>
<feature type="compositionally biased region" description="Low complexity" evidence="1">
    <location>
        <begin position="329"/>
        <end position="344"/>
    </location>
</feature>
<dbReference type="GO" id="GO:0005085">
    <property type="term" value="F:guanyl-nucleotide exchange factor activity"/>
    <property type="evidence" value="ECO:0007669"/>
    <property type="project" value="InterPro"/>
</dbReference>
<feature type="compositionally biased region" description="Basic and acidic residues" evidence="1">
    <location>
        <begin position="1104"/>
        <end position="1113"/>
    </location>
</feature>
<dbReference type="InterPro" id="IPR041681">
    <property type="entry name" value="PH_9"/>
</dbReference>
<dbReference type="SMART" id="SM00233">
    <property type="entry name" value="PH"/>
    <property type="match status" value="1"/>
</dbReference>
<dbReference type="PANTHER" id="PTHR10663:SF373">
    <property type="entry name" value="PH AND SEC7 DOMAIN-CONTAINING PROTEIN C11E3.11C"/>
    <property type="match status" value="1"/>
</dbReference>
<dbReference type="SMART" id="SM00222">
    <property type="entry name" value="Sec7"/>
    <property type="match status" value="1"/>
</dbReference>
<feature type="region of interest" description="Disordered" evidence="1">
    <location>
        <begin position="441"/>
        <end position="518"/>
    </location>
</feature>
<dbReference type="Gene3D" id="2.30.29.30">
    <property type="entry name" value="Pleckstrin-homology domain (PH domain)/Phosphotyrosine-binding domain (PTB)"/>
    <property type="match status" value="1"/>
</dbReference>
<feature type="compositionally biased region" description="Low complexity" evidence="1">
    <location>
        <begin position="745"/>
        <end position="758"/>
    </location>
</feature>
<proteinExistence type="predicted"/>
<feature type="compositionally biased region" description="Polar residues" evidence="1">
    <location>
        <begin position="155"/>
        <end position="164"/>
    </location>
</feature>
<feature type="compositionally biased region" description="Polar residues" evidence="1">
    <location>
        <begin position="671"/>
        <end position="681"/>
    </location>
</feature>
<feature type="compositionally biased region" description="Polar residues" evidence="1">
    <location>
        <begin position="269"/>
        <end position="284"/>
    </location>
</feature>
<feature type="compositionally biased region" description="Basic and acidic residues" evidence="1">
    <location>
        <begin position="1439"/>
        <end position="1463"/>
    </location>
</feature>
<dbReference type="InterPro" id="IPR000904">
    <property type="entry name" value="Sec7_dom"/>
</dbReference>
<dbReference type="PANTHER" id="PTHR10663">
    <property type="entry name" value="GUANYL-NUCLEOTIDE EXCHANGE FACTOR"/>
    <property type="match status" value="1"/>
</dbReference>
<feature type="region of interest" description="Disordered" evidence="1">
    <location>
        <begin position="583"/>
        <end position="605"/>
    </location>
</feature>
<feature type="compositionally biased region" description="Polar residues" evidence="1">
    <location>
        <begin position="90"/>
        <end position="109"/>
    </location>
</feature>
<dbReference type="Gene3D" id="1.10.1000.11">
    <property type="entry name" value="Arf Nucleotide-binding Site Opener,domain 2"/>
    <property type="match status" value="1"/>
</dbReference>
<feature type="compositionally biased region" description="Polar residues" evidence="1">
    <location>
        <begin position="1087"/>
        <end position="1097"/>
    </location>
</feature>
<dbReference type="Pfam" id="PF15410">
    <property type="entry name" value="PH_9"/>
    <property type="match status" value="1"/>
</dbReference>
<dbReference type="HOGENOM" id="CLU_243407_0_0_1"/>
<evidence type="ECO:0000259" key="3">
    <source>
        <dbReference type="PROSITE" id="PS50190"/>
    </source>
</evidence>
<feature type="region of interest" description="Disordered" evidence="1">
    <location>
        <begin position="1059"/>
        <end position="1113"/>
    </location>
</feature>
<dbReference type="SUPFAM" id="SSF50729">
    <property type="entry name" value="PH domain-like"/>
    <property type="match status" value="1"/>
</dbReference>
<feature type="compositionally biased region" description="Polar residues" evidence="1">
    <location>
        <begin position="695"/>
        <end position="707"/>
    </location>
</feature>
<feature type="compositionally biased region" description="Polar residues" evidence="1">
    <location>
        <begin position="1466"/>
        <end position="1478"/>
    </location>
</feature>
<feature type="compositionally biased region" description="Polar residues" evidence="1">
    <location>
        <begin position="219"/>
        <end position="258"/>
    </location>
</feature>
<feature type="compositionally biased region" description="Low complexity" evidence="1">
    <location>
        <begin position="127"/>
        <end position="142"/>
    </location>
</feature>
<dbReference type="GO" id="GO:0032012">
    <property type="term" value="P:regulation of ARF protein signal transduction"/>
    <property type="evidence" value="ECO:0007669"/>
    <property type="project" value="InterPro"/>
</dbReference>
<comment type="caution">
    <text evidence="4">The sequence shown here is derived from an EMBL/GenBank/DDBJ whole genome shotgun (WGS) entry which is preliminary data.</text>
</comment>